<reference evidence="2 3" key="1">
    <citation type="submission" date="2024-06" db="EMBL/GenBank/DDBJ databases">
        <title>The Natural Products Discovery Center: Release of the First 8490 Sequenced Strains for Exploring Actinobacteria Biosynthetic Diversity.</title>
        <authorList>
            <person name="Kalkreuter E."/>
            <person name="Kautsar S.A."/>
            <person name="Yang D."/>
            <person name="Bader C.D."/>
            <person name="Teijaro C.N."/>
            <person name="Fluegel L."/>
            <person name="Davis C.M."/>
            <person name="Simpson J.R."/>
            <person name="Lauterbach L."/>
            <person name="Steele A.D."/>
            <person name="Gui C."/>
            <person name="Meng S."/>
            <person name="Li G."/>
            <person name="Viehrig K."/>
            <person name="Ye F."/>
            <person name="Su P."/>
            <person name="Kiefer A.F."/>
            <person name="Nichols A."/>
            <person name="Cepeda A.J."/>
            <person name="Yan W."/>
            <person name="Fan B."/>
            <person name="Jiang Y."/>
            <person name="Adhikari A."/>
            <person name="Zheng C.-J."/>
            <person name="Schuster L."/>
            <person name="Cowan T.M."/>
            <person name="Smanski M.J."/>
            <person name="Chevrette M.G."/>
            <person name="De Carvalho L.P.S."/>
            <person name="Shen B."/>
        </authorList>
    </citation>
    <scope>NUCLEOTIDE SEQUENCE [LARGE SCALE GENOMIC DNA]</scope>
    <source>
        <strain evidence="2 3">NPDC033843</strain>
    </source>
</reference>
<comment type="caution">
    <text evidence="2">The sequence shown here is derived from an EMBL/GenBank/DDBJ whole genome shotgun (WGS) entry which is preliminary data.</text>
</comment>
<dbReference type="Pfam" id="PF04471">
    <property type="entry name" value="Mrr_cat"/>
    <property type="match status" value="1"/>
</dbReference>
<accession>A0ABV2ZLL0</accession>
<dbReference type="GO" id="GO:0004519">
    <property type="term" value="F:endonuclease activity"/>
    <property type="evidence" value="ECO:0007669"/>
    <property type="project" value="UniProtKB-KW"/>
</dbReference>
<dbReference type="PANTHER" id="PTHR30015:SF7">
    <property type="entry name" value="TYPE IV METHYL-DIRECTED RESTRICTION ENZYME ECOKMRR"/>
    <property type="match status" value="1"/>
</dbReference>
<dbReference type="InterPro" id="IPR007560">
    <property type="entry name" value="Restrct_endonuc_IV_Mrr"/>
</dbReference>
<dbReference type="PANTHER" id="PTHR30015">
    <property type="entry name" value="MRR RESTRICTION SYSTEM PROTEIN"/>
    <property type="match status" value="1"/>
</dbReference>
<keyword evidence="2" id="KW-0378">Hydrolase</keyword>
<sequence length="414" mass="45570">MGAYESLADRAVRILDKHHRGLVSLDDLAKELFTVSGDPSGAPLPAEELAQQLLQDDVRRTELGFRQRFMITGRSVRLRAEGNKVEVEVERWNARVKADLLAQLKSVHPRTFELIVARVLAAMGFEEVRVTQYSRDGGVDIEAVSASGGITRAPIAVSVKRYDKQKTVQRPEVQSLRGAAVRHPLGMIVTTAKFSAGARTEAARAEEKPIYLIDGERLVDLMTKYNIGINSARLVLLSVDEHGLASPESDAVEELAATADEIQSATADYILEKLPGGRSADYFETVVAMAQLALGQPPLRDYVAAFQRRFPSIGRADVARRRMRILLSLGLAEIESDRVVLTPLGEEVIKTSDPRLLSAAFLSRIAGAEEIRNLARGVPDMTELRRELGENPPTGLSPTQALRVLRWLAQLRLL</sequence>
<dbReference type="InterPro" id="IPR052906">
    <property type="entry name" value="Type_IV_Methyl-Rstrct_Enzyme"/>
</dbReference>
<dbReference type="RefSeq" id="WP_361704669.1">
    <property type="nucleotide sequence ID" value="NZ_JBEZVE010000012.1"/>
</dbReference>
<keyword evidence="3" id="KW-1185">Reference proteome</keyword>
<evidence type="ECO:0000313" key="3">
    <source>
        <dbReference type="Proteomes" id="UP001550739"/>
    </source>
</evidence>
<dbReference type="Gene3D" id="3.40.1350.10">
    <property type="match status" value="1"/>
</dbReference>
<feature type="domain" description="Restriction endonuclease type IV Mrr" evidence="1">
    <location>
        <begin position="105"/>
        <end position="222"/>
    </location>
</feature>
<name>A0ABV2ZLL0_9ACTN</name>
<dbReference type="InterPro" id="IPR011335">
    <property type="entry name" value="Restrct_endonuc-II-like"/>
</dbReference>
<dbReference type="Proteomes" id="UP001550739">
    <property type="component" value="Unassembled WGS sequence"/>
</dbReference>
<keyword evidence="2" id="KW-0255">Endonuclease</keyword>
<dbReference type="SUPFAM" id="SSF52980">
    <property type="entry name" value="Restriction endonuclease-like"/>
    <property type="match status" value="1"/>
</dbReference>
<proteinExistence type="predicted"/>
<organism evidence="2 3">
    <name type="scientific">Streptomyces sp. 900129855</name>
    <dbReference type="NCBI Taxonomy" id="3155129"/>
    <lineage>
        <taxon>Bacteria</taxon>
        <taxon>Bacillati</taxon>
        <taxon>Actinomycetota</taxon>
        <taxon>Actinomycetes</taxon>
        <taxon>Kitasatosporales</taxon>
        <taxon>Streptomycetaceae</taxon>
        <taxon>Streptomyces</taxon>
    </lineage>
</organism>
<dbReference type="InterPro" id="IPR011856">
    <property type="entry name" value="tRNA_endonuc-like_dom_sf"/>
</dbReference>
<dbReference type="EMBL" id="JBEZVE010000012">
    <property type="protein sequence ID" value="MEU3783444.1"/>
    <property type="molecule type" value="Genomic_DNA"/>
</dbReference>
<evidence type="ECO:0000313" key="2">
    <source>
        <dbReference type="EMBL" id="MEU3783444.1"/>
    </source>
</evidence>
<evidence type="ECO:0000259" key="1">
    <source>
        <dbReference type="Pfam" id="PF04471"/>
    </source>
</evidence>
<gene>
    <name evidence="2" type="ORF">AB0E89_23330</name>
</gene>
<keyword evidence="2" id="KW-0540">Nuclease</keyword>
<protein>
    <submittedName>
        <fullName evidence="2">Restriction endonuclease</fullName>
    </submittedName>
</protein>